<dbReference type="Proteomes" id="UP000242972">
    <property type="component" value="Unassembled WGS sequence"/>
</dbReference>
<accession>A0A2T2XDR8</accession>
<evidence type="ECO:0000313" key="1">
    <source>
        <dbReference type="EMBL" id="PSR32582.1"/>
    </source>
</evidence>
<evidence type="ECO:0000313" key="2">
    <source>
        <dbReference type="Proteomes" id="UP000242972"/>
    </source>
</evidence>
<gene>
    <name evidence="1" type="ORF">C7B46_13760</name>
</gene>
<organism evidence="1 2">
    <name type="scientific">Sulfobacillus benefaciens</name>
    <dbReference type="NCBI Taxonomy" id="453960"/>
    <lineage>
        <taxon>Bacteria</taxon>
        <taxon>Bacillati</taxon>
        <taxon>Bacillota</taxon>
        <taxon>Clostridia</taxon>
        <taxon>Eubacteriales</taxon>
        <taxon>Clostridiales Family XVII. Incertae Sedis</taxon>
        <taxon>Sulfobacillus</taxon>
    </lineage>
</organism>
<protein>
    <submittedName>
        <fullName evidence="1">Uncharacterized protein</fullName>
    </submittedName>
</protein>
<dbReference type="EMBL" id="PXYW01000036">
    <property type="protein sequence ID" value="PSR32582.1"/>
    <property type="molecule type" value="Genomic_DNA"/>
</dbReference>
<proteinExistence type="predicted"/>
<name>A0A2T2XDR8_9FIRM</name>
<sequence length="607" mass="66758">MHLPRIVRTLGGAFTAVILALGVNVSMTQAQSLTPPAPIARTTASQAPARPMMVFHLSYYFLRNVEAGDASPSGFSCPQCGSQSLINTIIRKNNQEFGSHWAVLLNPGDARSFTQFLQVIKMLNTDHVKFWVDAYTSDIEHYTTTWGYYWQEPSQPLQLQPPYHEPYAIPLSPQQLSVVAHVAPKTFVGIRFHEVPYRASNPKAMAVVQWVAKHQIPVYINGGPTNWNDTWEPFILQHPHLAIPLVNNNWIGALDSNWQWATALYQQHAVHTLGWSTQTFFILPLSKFQVSLTDIFHDQVPANPYFFYFAYQYSYGGRVFEVEPDQAIYSPTGQLTATGQRIVTFYRMFSHAPKVSPSYQLGQNAYGVIAIRQSGKNRSSWMGPMNLVANSSAQSGSTTIHYTVSGLPKGHSALLAIWNGSSNGYPTTVLVNGRPIPITRGFKGLGRPTPSAFWLGGHDIYIRTENASVQVHYSNQRIYNGNAPLVISQGALFHILNIGGPRPLAPTVAHPSVTCAGTTITGNGTATSNTVSPGQILFCTANFSANLFPINYASPDFTPIQTVGSNTGTETNVASFQAPDVAGSYHISAQYVLNGIYYNATFPIVVR</sequence>
<comment type="caution">
    <text evidence="1">The sequence shown here is derived from an EMBL/GenBank/DDBJ whole genome shotgun (WGS) entry which is preliminary data.</text>
</comment>
<dbReference type="AlphaFoldDB" id="A0A2T2XDR8"/>
<reference evidence="1 2" key="1">
    <citation type="journal article" date="2014" name="BMC Genomics">
        <title>Comparison of environmental and isolate Sulfobacillus genomes reveals diverse carbon, sulfur, nitrogen, and hydrogen metabolisms.</title>
        <authorList>
            <person name="Justice N.B."/>
            <person name="Norman A."/>
            <person name="Brown C.T."/>
            <person name="Singh A."/>
            <person name="Thomas B.C."/>
            <person name="Banfield J.F."/>
        </authorList>
    </citation>
    <scope>NUCLEOTIDE SEQUENCE [LARGE SCALE GENOMIC DNA]</scope>
    <source>
        <strain evidence="1">AMDSBA4</strain>
    </source>
</reference>